<proteinExistence type="inferred from homology"/>
<feature type="binding site" description="axial binding residue" evidence="8">
    <location>
        <position position="969"/>
    </location>
    <ligand>
        <name>heme</name>
        <dbReference type="ChEBI" id="CHEBI:30413"/>
    </ligand>
    <ligandPart>
        <name>Fe</name>
        <dbReference type="ChEBI" id="CHEBI:18248"/>
    </ligandPart>
</feature>
<keyword evidence="11" id="KW-1185">Reference proteome</keyword>
<dbReference type="Gene3D" id="2.60.200.40">
    <property type="match status" value="1"/>
</dbReference>
<accession>A0A3M6UVJ5</accession>
<evidence type="ECO:0000256" key="2">
    <source>
        <dbReference type="ARBA" id="ARBA00010617"/>
    </source>
</evidence>
<dbReference type="GO" id="GO:0020037">
    <property type="term" value="F:heme binding"/>
    <property type="evidence" value="ECO:0007669"/>
    <property type="project" value="InterPro"/>
</dbReference>
<evidence type="ECO:0000259" key="9">
    <source>
        <dbReference type="PROSITE" id="PS50146"/>
    </source>
</evidence>
<dbReference type="Gene3D" id="1.10.630.10">
    <property type="entry name" value="Cytochrome P450"/>
    <property type="match status" value="1"/>
</dbReference>
<dbReference type="PROSITE" id="PS50146">
    <property type="entry name" value="DAGK"/>
    <property type="match status" value="1"/>
</dbReference>
<dbReference type="EMBL" id="RCHS01000623">
    <property type="protein sequence ID" value="RMX57681.1"/>
    <property type="molecule type" value="Genomic_DNA"/>
</dbReference>
<dbReference type="GO" id="GO:0016705">
    <property type="term" value="F:oxidoreductase activity, acting on paired donors, with incorporation or reduction of molecular oxygen"/>
    <property type="evidence" value="ECO:0007669"/>
    <property type="project" value="InterPro"/>
</dbReference>
<name>A0A3M6UVJ5_POCDA</name>
<dbReference type="Gene3D" id="3.40.50.10330">
    <property type="entry name" value="Probable inorganic polyphosphate/atp-NAD kinase, domain 1"/>
    <property type="match status" value="1"/>
</dbReference>
<reference evidence="10 11" key="1">
    <citation type="journal article" date="2018" name="Sci. Rep.">
        <title>Comparative analysis of the Pocillopora damicornis genome highlights role of immune system in coral evolution.</title>
        <authorList>
            <person name="Cunning R."/>
            <person name="Bay R.A."/>
            <person name="Gillette P."/>
            <person name="Baker A.C."/>
            <person name="Traylor-Knowles N."/>
        </authorList>
    </citation>
    <scope>NUCLEOTIDE SEQUENCE [LARGE SCALE GENOMIC DNA]</scope>
    <source>
        <strain evidence="10">RSMAS</strain>
        <tissue evidence="10">Whole animal</tissue>
    </source>
</reference>
<dbReference type="GO" id="GO:0016301">
    <property type="term" value="F:kinase activity"/>
    <property type="evidence" value="ECO:0007669"/>
    <property type="project" value="InterPro"/>
</dbReference>
<dbReference type="InterPro" id="IPR017438">
    <property type="entry name" value="ATP-NAD_kinase_N"/>
</dbReference>
<dbReference type="InterPro" id="IPR050479">
    <property type="entry name" value="CYP11_CYP27_families"/>
</dbReference>
<dbReference type="Pfam" id="PF25382">
    <property type="entry name" value="PH_CERK"/>
    <property type="match status" value="1"/>
</dbReference>
<evidence type="ECO:0000313" key="11">
    <source>
        <dbReference type="Proteomes" id="UP000275408"/>
    </source>
</evidence>
<dbReference type="InterPro" id="IPR017972">
    <property type="entry name" value="Cyt_P450_CS"/>
</dbReference>
<dbReference type="InterPro" id="IPR002401">
    <property type="entry name" value="Cyt_P450_E_grp-I"/>
</dbReference>
<dbReference type="InterPro" id="IPR057465">
    <property type="entry name" value="CERK_PH"/>
</dbReference>
<gene>
    <name evidence="10" type="ORF">pdam_00004959</name>
</gene>
<organism evidence="10 11">
    <name type="scientific">Pocillopora damicornis</name>
    <name type="common">Cauliflower coral</name>
    <name type="synonym">Millepora damicornis</name>
    <dbReference type="NCBI Taxonomy" id="46731"/>
    <lineage>
        <taxon>Eukaryota</taxon>
        <taxon>Metazoa</taxon>
        <taxon>Cnidaria</taxon>
        <taxon>Anthozoa</taxon>
        <taxon>Hexacorallia</taxon>
        <taxon>Scleractinia</taxon>
        <taxon>Astrocoeniina</taxon>
        <taxon>Pocilloporidae</taxon>
        <taxon>Pocillopora</taxon>
    </lineage>
</organism>
<keyword evidence="4 8" id="KW-0479">Metal-binding</keyword>
<dbReference type="AlphaFoldDB" id="A0A3M6UVJ5"/>
<protein>
    <recommendedName>
        <fullName evidence="9">DAGKc domain-containing protein</fullName>
    </recommendedName>
</protein>
<dbReference type="Pfam" id="PF00781">
    <property type="entry name" value="DAGK_cat"/>
    <property type="match status" value="1"/>
</dbReference>
<evidence type="ECO:0000256" key="8">
    <source>
        <dbReference type="PIRSR" id="PIRSR602401-1"/>
    </source>
</evidence>
<comment type="similarity">
    <text evidence="2">Belongs to the cytochrome P450 family.</text>
</comment>
<dbReference type="GO" id="GO:0005506">
    <property type="term" value="F:iron ion binding"/>
    <property type="evidence" value="ECO:0007669"/>
    <property type="project" value="InterPro"/>
</dbReference>
<dbReference type="PANTHER" id="PTHR24279">
    <property type="entry name" value="CYTOCHROME P450"/>
    <property type="match status" value="1"/>
</dbReference>
<dbReference type="Pfam" id="PF00067">
    <property type="entry name" value="p450"/>
    <property type="match status" value="1"/>
</dbReference>
<evidence type="ECO:0000256" key="1">
    <source>
        <dbReference type="ARBA" id="ARBA00001971"/>
    </source>
</evidence>
<evidence type="ECO:0000256" key="4">
    <source>
        <dbReference type="ARBA" id="ARBA00022723"/>
    </source>
</evidence>
<keyword evidence="3 8" id="KW-0349">Heme</keyword>
<keyword evidence="6 8" id="KW-0408">Iron</keyword>
<evidence type="ECO:0000256" key="3">
    <source>
        <dbReference type="ARBA" id="ARBA00022617"/>
    </source>
</evidence>
<keyword evidence="7" id="KW-0503">Monooxygenase</keyword>
<comment type="cofactor">
    <cofactor evidence="1 8">
        <name>heme</name>
        <dbReference type="ChEBI" id="CHEBI:30413"/>
    </cofactor>
</comment>
<dbReference type="STRING" id="46731.A0A3M6UVJ5"/>
<dbReference type="InterPro" id="IPR016064">
    <property type="entry name" value="NAD/diacylglycerol_kinase_sf"/>
</dbReference>
<dbReference type="PRINTS" id="PR00385">
    <property type="entry name" value="P450"/>
</dbReference>
<dbReference type="InterPro" id="IPR045363">
    <property type="entry name" value="CERK_C"/>
</dbReference>
<sequence length="1005" mass="114284">MNEISESERGLKAVFKVQGKLYDVYLDENEIVWTLQGELSSASSTRNYNLSTRSVKLLDIIGAWIAKRRIPRNESKDGELVGFTIFTFQKAGNRKLCEARITFESEDQNVCDMWVVKINDTLKSIPSRPRKLKVVINPRSKKGEARLVYLKKVAPLFEKAGIRADLMMTQWAGHAWEFFQTAELSTYDGVVCVGGDGIVHEVVNGLLEKSHGNVGIDLVDGTLPEKFSALPLSMRIGIIPAGSTEVVVYSAQGSNDPVTSAIHIILGHTISLDICSLWSDNKHIRFTFSLAYGFLGDVLKTSEQHRWMGPKRYKWGAVRRLWKLRSYDVEVKYLLSPNPEHHPRDNTRCRIGCEVCSKEDDQDWESEQNQEWKSFHSRVYGVNFYTLPNLCEISPEGPSPCCHLGDGFTDLVIIKDCSRLQLKSHIQRNFNYKDQFAFGFIETHRVKECHIHACDKSGVPVSGTDSLLHGGSYRGRRNPKEQPVGVWNVDVHFQRAEAAEKISPSETEVEPLPFNEIPGPQGKYVPAIEFYRVSEGFTKTYKLTDKLFNQYGPIFKQSVTDRSPVVHVMDPVDFQTVFRAEGKYPYRPPIDALLEVRRRKGMFLGLENLWRRPGRNGKEWQRVRQAVAPKLMRPKVLEENIDNFNAVTKDTLEHFVKLKETSGLGEEIPDLEGELSKWATEICGIRNWDKEVLKRIKGRMCVGTLVFDARVGLYNDPPSEEALRFIGSIHDAFQSLHVFFFGIVEKKLFQYMNTPNFVKLERALDTSFEIGRGYIDRKMKDLEEMAHKGSDDSQESEAVSLLTYLLTREDLTPEEIYANTLTMFGGGVDTTTYTTLWALYHLARNSEIQEILYQEIFGILGKDGDVTAGSLAKLSYLKACAKESARQVHVLRLTPIFPANRRILDKDVVLSGYLVPAQTIIQMEFFATAASEKYFKNALEYKPERWLRENKKNIDPFAFLPFGFGPRMCIGSRVAELETYLLVAKKSVVTHSEGGQKVYGIFTPE</sequence>
<dbReference type="PROSITE" id="PS00086">
    <property type="entry name" value="CYTOCHROME_P450"/>
    <property type="match status" value="1"/>
</dbReference>
<dbReference type="InterPro" id="IPR036396">
    <property type="entry name" value="Cyt_P450_sf"/>
</dbReference>
<dbReference type="SUPFAM" id="SSF48264">
    <property type="entry name" value="Cytochrome P450"/>
    <property type="match status" value="1"/>
</dbReference>
<dbReference type="InterPro" id="IPR001128">
    <property type="entry name" value="Cyt_P450"/>
</dbReference>
<dbReference type="CDD" id="cd11054">
    <property type="entry name" value="CYP24A1-like"/>
    <property type="match status" value="1"/>
</dbReference>
<dbReference type="Proteomes" id="UP000275408">
    <property type="component" value="Unassembled WGS sequence"/>
</dbReference>
<dbReference type="GO" id="GO:0004497">
    <property type="term" value="F:monooxygenase activity"/>
    <property type="evidence" value="ECO:0007669"/>
    <property type="project" value="UniProtKB-KW"/>
</dbReference>
<dbReference type="PANTHER" id="PTHR24279:SF120">
    <property type="entry name" value="CYTOCHROME P450"/>
    <property type="match status" value="1"/>
</dbReference>
<dbReference type="OrthoDB" id="530923at2759"/>
<evidence type="ECO:0000313" key="10">
    <source>
        <dbReference type="EMBL" id="RMX57681.1"/>
    </source>
</evidence>
<comment type="caution">
    <text evidence="10">The sequence shown here is derived from an EMBL/GenBank/DDBJ whole genome shotgun (WGS) entry which is preliminary data.</text>
</comment>
<evidence type="ECO:0000256" key="6">
    <source>
        <dbReference type="ARBA" id="ARBA00023004"/>
    </source>
</evidence>
<evidence type="ECO:0000256" key="7">
    <source>
        <dbReference type="ARBA" id="ARBA00023033"/>
    </source>
</evidence>
<dbReference type="PRINTS" id="PR00463">
    <property type="entry name" value="EP450I"/>
</dbReference>
<dbReference type="InterPro" id="IPR001206">
    <property type="entry name" value="Diacylglycerol_kinase_cat_dom"/>
</dbReference>
<feature type="domain" description="DAGKc" evidence="9">
    <location>
        <begin position="127"/>
        <end position="281"/>
    </location>
</feature>
<dbReference type="Pfam" id="PF19280">
    <property type="entry name" value="CERK_C"/>
    <property type="match status" value="1"/>
</dbReference>
<keyword evidence="5" id="KW-0560">Oxidoreductase</keyword>
<evidence type="ECO:0000256" key="5">
    <source>
        <dbReference type="ARBA" id="ARBA00023002"/>
    </source>
</evidence>
<dbReference type="SUPFAM" id="SSF111331">
    <property type="entry name" value="NAD kinase/diacylglycerol kinase-like"/>
    <property type="match status" value="1"/>
</dbReference>